<dbReference type="Proteomes" id="UP000295157">
    <property type="component" value="Unassembled WGS sequence"/>
</dbReference>
<comment type="caution">
    <text evidence="1">The sequence shown here is derived from an EMBL/GenBank/DDBJ whole genome shotgun (WGS) entry which is preliminary data.</text>
</comment>
<keyword evidence="2" id="KW-1185">Reference proteome</keyword>
<reference evidence="1 2" key="1">
    <citation type="submission" date="2019-02" db="EMBL/GenBank/DDBJ databases">
        <title>Draft genome sequences of novel Actinobacteria.</title>
        <authorList>
            <person name="Sahin N."/>
            <person name="Ay H."/>
            <person name="Saygin H."/>
        </authorList>
    </citation>
    <scope>NUCLEOTIDE SEQUENCE [LARGE SCALE GENOMIC DNA]</scope>
    <source>
        <strain evidence="1 2">KC201</strain>
    </source>
</reference>
<name>A0A4R4NB38_9ACTN</name>
<accession>A0A4R4NB38</accession>
<dbReference type="RefSeq" id="WP_132334965.1">
    <property type="nucleotide sequence ID" value="NZ_SMJZ01000093.1"/>
</dbReference>
<dbReference type="EMBL" id="SMJZ01000093">
    <property type="protein sequence ID" value="TDC04237.1"/>
    <property type="molecule type" value="Genomic_DNA"/>
</dbReference>
<proteinExistence type="predicted"/>
<sequence length="62" mass="6333">MSRRSHPPRPSWPPGGVAGRLLTAVRRDVAGPNYGTTHAPAVSAVVMSAAAVAAALTWRAGT</sequence>
<evidence type="ECO:0000313" key="1">
    <source>
        <dbReference type="EMBL" id="TDC04237.1"/>
    </source>
</evidence>
<organism evidence="1 2">
    <name type="scientific">Nonomuraea longispora</name>
    <dbReference type="NCBI Taxonomy" id="1848320"/>
    <lineage>
        <taxon>Bacteria</taxon>
        <taxon>Bacillati</taxon>
        <taxon>Actinomycetota</taxon>
        <taxon>Actinomycetes</taxon>
        <taxon>Streptosporangiales</taxon>
        <taxon>Streptosporangiaceae</taxon>
        <taxon>Nonomuraea</taxon>
    </lineage>
</organism>
<gene>
    <name evidence="1" type="ORF">E1267_23480</name>
</gene>
<dbReference type="AlphaFoldDB" id="A0A4R4NB38"/>
<protein>
    <submittedName>
        <fullName evidence="1">Uncharacterized protein</fullName>
    </submittedName>
</protein>
<evidence type="ECO:0000313" key="2">
    <source>
        <dbReference type="Proteomes" id="UP000295157"/>
    </source>
</evidence>